<organism evidence="1 2">
    <name type="scientific">Actomonas aquatica</name>
    <dbReference type="NCBI Taxonomy" id="2866162"/>
    <lineage>
        <taxon>Bacteria</taxon>
        <taxon>Pseudomonadati</taxon>
        <taxon>Verrucomicrobiota</taxon>
        <taxon>Opitutia</taxon>
        <taxon>Opitutales</taxon>
        <taxon>Opitutaceae</taxon>
        <taxon>Actomonas</taxon>
    </lineage>
</organism>
<accession>A0ABZ1C5S1</accession>
<keyword evidence="2" id="KW-1185">Reference proteome</keyword>
<sequence length="340" mass="40240">MPGRWHLYSEARLLQTRLCDLPLRIEGGIIEERKHRLYEELEAKALRFRPHFWLSQEWFTPDGVPGIAVPFYLAHPRLVRLERQFMLEAEGATESQCMRILRHEAGHAIDNAFRLHRRHRWKELFGSFNDPYPDAYRPRPASKRYVHHLNGWYAQAHPAEDFAETFAVWLTPGYPWRKRYAGWPALEKLLYVDELMGELAGQTAPVRTRRQIEPLREAKVTLAEHYERKRDHYSVEWPGYYDRDLRRIFEVDTGKKVSATRPAASAFLRTHRREFSRKVSEASGVPAYTIDQLLKNMIERCRQMKLRLRESPTRTREQMLLMLTVHTMHVAHAGYFPIAV</sequence>
<evidence type="ECO:0000313" key="1">
    <source>
        <dbReference type="EMBL" id="WRQ86705.1"/>
    </source>
</evidence>
<gene>
    <name evidence="1" type="ORF">K1X11_017980</name>
</gene>
<dbReference type="InterPro" id="IPR031321">
    <property type="entry name" value="UCP012641"/>
</dbReference>
<reference evidence="1 2" key="1">
    <citation type="submission" date="2021-08" db="EMBL/GenBank/DDBJ databases">
        <authorList>
            <person name="Zhang D."/>
            <person name="Zhang A."/>
            <person name="Wang L."/>
        </authorList>
    </citation>
    <scope>NUCLEOTIDE SEQUENCE [LARGE SCALE GENOMIC DNA]</scope>
    <source>
        <strain evidence="1 2">WL0086</strain>
    </source>
</reference>
<proteinExistence type="predicted"/>
<reference evidence="1 2" key="2">
    <citation type="submission" date="2023-12" db="EMBL/GenBank/DDBJ databases">
        <title>Description of an unclassified Opitutus bacterium of Verrucomicrobiota.</title>
        <authorList>
            <person name="Zhang D.-F."/>
        </authorList>
    </citation>
    <scope>NUCLEOTIDE SEQUENCE [LARGE SCALE GENOMIC DNA]</scope>
    <source>
        <strain evidence="1 2">WL0086</strain>
    </source>
</reference>
<dbReference type="EMBL" id="CP139781">
    <property type="protein sequence ID" value="WRQ86705.1"/>
    <property type="molecule type" value="Genomic_DNA"/>
</dbReference>
<dbReference type="Proteomes" id="UP000738431">
    <property type="component" value="Chromosome"/>
</dbReference>
<dbReference type="Pfam" id="PF15887">
    <property type="entry name" value="Peptidase_Mx"/>
    <property type="match status" value="1"/>
</dbReference>
<evidence type="ECO:0000313" key="2">
    <source>
        <dbReference type="Proteomes" id="UP000738431"/>
    </source>
</evidence>
<protein>
    <submittedName>
        <fullName evidence="1">Zinc-binding metallopeptidase</fullName>
    </submittedName>
</protein>
<dbReference type="RefSeq" id="WP_221030543.1">
    <property type="nucleotide sequence ID" value="NZ_CP139781.1"/>
</dbReference>
<name>A0ABZ1C5S1_9BACT</name>